<proteinExistence type="inferred from homology"/>
<gene>
    <name evidence="7" type="ORF">ACRE_054910</name>
</gene>
<dbReference type="InterPro" id="IPR017972">
    <property type="entry name" value="Cyt_P450_CS"/>
</dbReference>
<dbReference type="GO" id="GO:0020037">
    <property type="term" value="F:heme binding"/>
    <property type="evidence" value="ECO:0007669"/>
    <property type="project" value="InterPro"/>
</dbReference>
<feature type="binding site" description="axial binding residue" evidence="5">
    <location>
        <position position="181"/>
    </location>
    <ligand>
        <name>heme</name>
        <dbReference type="ChEBI" id="CHEBI:30413"/>
    </ligand>
    <ligandPart>
        <name>Fe</name>
        <dbReference type="ChEBI" id="CHEBI:18248"/>
    </ligandPart>
</feature>
<dbReference type="PANTHER" id="PTHR24305:SF152">
    <property type="entry name" value="P450, PUTATIVE (EUROFUNG)-RELATED"/>
    <property type="match status" value="1"/>
</dbReference>
<dbReference type="EMBL" id="JPKY01000062">
    <property type="protein sequence ID" value="KFH43770.1"/>
    <property type="molecule type" value="Genomic_DNA"/>
</dbReference>
<dbReference type="InterPro" id="IPR001128">
    <property type="entry name" value="Cyt_P450"/>
</dbReference>
<dbReference type="AlphaFoldDB" id="A0A086T338"/>
<comment type="caution">
    <text evidence="7">The sequence shown here is derived from an EMBL/GenBank/DDBJ whole genome shotgun (WGS) entry which is preliminary data.</text>
</comment>
<dbReference type="HOGENOM" id="CLU_001570_14_7_1"/>
<dbReference type="InterPro" id="IPR002401">
    <property type="entry name" value="Cyt_P450_E_grp-I"/>
</dbReference>
<dbReference type="GO" id="GO:0016705">
    <property type="term" value="F:oxidoreductase activity, acting on paired donors, with incorporation or reduction of molecular oxygen"/>
    <property type="evidence" value="ECO:0007669"/>
    <property type="project" value="InterPro"/>
</dbReference>
<evidence type="ECO:0000256" key="3">
    <source>
        <dbReference type="ARBA" id="ARBA00022723"/>
    </source>
</evidence>
<keyword evidence="6" id="KW-0560">Oxidoreductase</keyword>
<organism evidence="7 8">
    <name type="scientific">Hapsidospora chrysogenum (strain ATCC 11550 / CBS 779.69 / DSM 880 / IAM 14645 / JCM 23072 / IMI 49137)</name>
    <name type="common">Acremonium chrysogenum</name>
    <dbReference type="NCBI Taxonomy" id="857340"/>
    <lineage>
        <taxon>Eukaryota</taxon>
        <taxon>Fungi</taxon>
        <taxon>Dikarya</taxon>
        <taxon>Ascomycota</taxon>
        <taxon>Pezizomycotina</taxon>
        <taxon>Sordariomycetes</taxon>
        <taxon>Hypocreomycetidae</taxon>
        <taxon>Hypocreales</taxon>
        <taxon>Bionectriaceae</taxon>
        <taxon>Hapsidospora</taxon>
    </lineage>
</organism>
<comment type="cofactor">
    <cofactor evidence="1 5">
        <name>heme</name>
        <dbReference type="ChEBI" id="CHEBI:30413"/>
    </cofactor>
</comment>
<dbReference type="OrthoDB" id="3945418at2759"/>
<keyword evidence="6" id="KW-0503">Monooxygenase</keyword>
<sequence>MDAGGKVDKPSIFEALLTPADGYVVPTPDQIKDEAYSILAAAADTTGNAMTVAAYNVVINPDIYKILVDELEAAFPNEDEPLNYIKLEKLPYLTAVIKEGLRLSFGVPGRLARQVPEPGAIFNGVHVPAGYFVSMSSWTMHQHEDYFPDPRKFDPTRWLDPQEAHRIDKAFIPFSKGSRGCVGINLAYCELYVSLGTMFRRFKNLKANNLTEADLEYDDYFSSYHPPGSTKFHVMRADKA</sequence>
<dbReference type="Proteomes" id="UP000029964">
    <property type="component" value="Unassembled WGS sequence"/>
</dbReference>
<keyword evidence="4 5" id="KW-0408">Iron</keyword>
<dbReference type="Gene3D" id="1.10.630.10">
    <property type="entry name" value="Cytochrome P450"/>
    <property type="match status" value="1"/>
</dbReference>
<dbReference type="PROSITE" id="PS00086">
    <property type="entry name" value="CYTOCHROME_P450"/>
    <property type="match status" value="1"/>
</dbReference>
<keyword evidence="8" id="KW-1185">Reference proteome</keyword>
<dbReference type="GO" id="GO:0005506">
    <property type="term" value="F:iron ion binding"/>
    <property type="evidence" value="ECO:0007669"/>
    <property type="project" value="InterPro"/>
</dbReference>
<evidence type="ECO:0000256" key="5">
    <source>
        <dbReference type="PIRSR" id="PIRSR602401-1"/>
    </source>
</evidence>
<keyword evidence="3 5" id="KW-0479">Metal-binding</keyword>
<dbReference type="Pfam" id="PF00067">
    <property type="entry name" value="p450"/>
    <property type="match status" value="1"/>
</dbReference>
<evidence type="ECO:0000313" key="8">
    <source>
        <dbReference type="Proteomes" id="UP000029964"/>
    </source>
</evidence>
<dbReference type="PANTHER" id="PTHR24305">
    <property type="entry name" value="CYTOCHROME P450"/>
    <property type="match status" value="1"/>
</dbReference>
<dbReference type="InterPro" id="IPR036396">
    <property type="entry name" value="Cyt_P450_sf"/>
</dbReference>
<keyword evidence="2 5" id="KW-0349">Heme</keyword>
<evidence type="ECO:0000256" key="2">
    <source>
        <dbReference type="ARBA" id="ARBA00022617"/>
    </source>
</evidence>
<dbReference type="SUPFAM" id="SSF48264">
    <property type="entry name" value="Cytochrome P450"/>
    <property type="match status" value="1"/>
</dbReference>
<dbReference type="InterPro" id="IPR050121">
    <property type="entry name" value="Cytochrome_P450_monoxygenase"/>
</dbReference>
<evidence type="ECO:0000256" key="4">
    <source>
        <dbReference type="ARBA" id="ARBA00023004"/>
    </source>
</evidence>
<dbReference type="PRINTS" id="PR00385">
    <property type="entry name" value="P450"/>
</dbReference>
<dbReference type="GO" id="GO:0004497">
    <property type="term" value="F:monooxygenase activity"/>
    <property type="evidence" value="ECO:0007669"/>
    <property type="project" value="UniProtKB-KW"/>
</dbReference>
<accession>A0A086T338</accession>
<evidence type="ECO:0000256" key="1">
    <source>
        <dbReference type="ARBA" id="ARBA00001971"/>
    </source>
</evidence>
<evidence type="ECO:0000256" key="6">
    <source>
        <dbReference type="RuleBase" id="RU000461"/>
    </source>
</evidence>
<dbReference type="CDD" id="cd11062">
    <property type="entry name" value="CYP58-like"/>
    <property type="match status" value="1"/>
</dbReference>
<dbReference type="STRING" id="857340.A0A086T338"/>
<evidence type="ECO:0000313" key="7">
    <source>
        <dbReference type="EMBL" id="KFH43770.1"/>
    </source>
</evidence>
<comment type="similarity">
    <text evidence="6">Belongs to the cytochrome P450 family.</text>
</comment>
<dbReference type="PRINTS" id="PR00463">
    <property type="entry name" value="EP450I"/>
</dbReference>
<protein>
    <submittedName>
        <fullName evidence="7">Trichodiene oxygenase-like protein</fullName>
    </submittedName>
</protein>
<name>A0A086T338_HAPC1</name>
<reference evidence="8" key="1">
    <citation type="journal article" date="2014" name="Genome Announc.">
        <title>Genome sequence and annotation of Acremonium chrysogenum, producer of the beta-lactam antibiotic cephalosporin C.</title>
        <authorList>
            <person name="Terfehr D."/>
            <person name="Dahlmann T.A."/>
            <person name="Specht T."/>
            <person name="Zadra I."/>
            <person name="Kuernsteiner H."/>
            <person name="Kueck U."/>
        </authorList>
    </citation>
    <scope>NUCLEOTIDE SEQUENCE [LARGE SCALE GENOMIC DNA]</scope>
    <source>
        <strain evidence="8">ATCC 11550 / CBS 779.69 / DSM 880 / IAM 14645 / JCM 23072 / IMI 49137</strain>
    </source>
</reference>